<evidence type="ECO:0000313" key="1">
    <source>
        <dbReference type="EMBL" id="RSU02204.1"/>
    </source>
</evidence>
<organism evidence="1 2">
    <name type="scientific">Vagococcus fluvialis</name>
    <dbReference type="NCBI Taxonomy" id="2738"/>
    <lineage>
        <taxon>Bacteria</taxon>
        <taxon>Bacillati</taxon>
        <taxon>Bacillota</taxon>
        <taxon>Bacilli</taxon>
        <taxon>Lactobacillales</taxon>
        <taxon>Enterococcaceae</taxon>
        <taxon>Vagococcus</taxon>
    </lineage>
</organism>
<evidence type="ECO:0000313" key="2">
    <source>
        <dbReference type="Proteomes" id="UP000288197"/>
    </source>
</evidence>
<dbReference type="GeneID" id="63146271"/>
<proteinExistence type="predicted"/>
<keyword evidence="2" id="KW-1185">Reference proteome</keyword>
<dbReference type="RefSeq" id="WP_114289526.1">
    <property type="nucleotide sequence ID" value="NZ_JAQDQL010000012.1"/>
</dbReference>
<dbReference type="Proteomes" id="UP000288197">
    <property type="component" value="Unassembled WGS sequence"/>
</dbReference>
<reference evidence="1 2" key="1">
    <citation type="submission" date="2017-05" db="EMBL/GenBank/DDBJ databases">
        <title>Vagococcus spp. assemblies.</title>
        <authorList>
            <person name="Gulvik C.A."/>
        </authorList>
    </citation>
    <scope>NUCLEOTIDE SEQUENCE [LARGE SCALE GENOMIC DNA]</scope>
    <source>
        <strain evidence="1 2">NCFB 2497</strain>
    </source>
</reference>
<dbReference type="EMBL" id="NGJX01000005">
    <property type="protein sequence ID" value="RSU02204.1"/>
    <property type="molecule type" value="Genomic_DNA"/>
</dbReference>
<accession>A0A369AW50</accession>
<comment type="caution">
    <text evidence="1">The sequence shown here is derived from an EMBL/GenBank/DDBJ whole genome shotgun (WGS) entry which is preliminary data.</text>
</comment>
<name>A0A369AW50_9ENTE</name>
<gene>
    <name evidence="1" type="ORF">CBF32_06360</name>
</gene>
<dbReference type="AlphaFoldDB" id="A0A369AW50"/>
<sequence>MGKRKNISRWISTFSVISLLAWFFFSIRFFYVYQEASVFATEGAQPIIKILEILNYRGEELLSFFISFFILVSLSFLFLIYLFLYIKKYHLKNSLLIITGIFITFFITINLINELFLFLLVLIVVSFLIMVSIGITVKYLYVEEDDYEERLNSFSGPFKTLSKAEKHAEQKVSKIKKKSNQHIVYKIDLEIGEGYYVNIYIEETDNGRNENNE</sequence>
<protein>
    <submittedName>
        <fullName evidence="1">Uncharacterized protein</fullName>
    </submittedName>
</protein>